<accession>A0ABY7B408</accession>
<proteinExistence type="predicted"/>
<keyword evidence="2" id="KW-1185">Reference proteome</keyword>
<sequence>MAIRDEWSITCRDVIGRRQVLTVFIEGGQVVLVPPPGEATVLAPLDAGRLRAALRDALLSLDLPRHRHRR</sequence>
<protein>
    <submittedName>
        <fullName evidence="1">Uncharacterized protein</fullName>
    </submittedName>
</protein>
<gene>
    <name evidence="1" type="ORF">ORV05_04500</name>
</gene>
<evidence type="ECO:0000313" key="2">
    <source>
        <dbReference type="Proteomes" id="UP001163203"/>
    </source>
</evidence>
<organism evidence="1 2">
    <name type="scientific">Amycolatopsis cynarae</name>
    <dbReference type="NCBI Taxonomy" id="2995223"/>
    <lineage>
        <taxon>Bacteria</taxon>
        <taxon>Bacillati</taxon>
        <taxon>Actinomycetota</taxon>
        <taxon>Actinomycetes</taxon>
        <taxon>Pseudonocardiales</taxon>
        <taxon>Pseudonocardiaceae</taxon>
        <taxon>Amycolatopsis</taxon>
    </lineage>
</organism>
<evidence type="ECO:0000313" key="1">
    <source>
        <dbReference type="EMBL" id="WAL67054.1"/>
    </source>
</evidence>
<dbReference type="EMBL" id="CP113836">
    <property type="protein sequence ID" value="WAL67054.1"/>
    <property type="molecule type" value="Genomic_DNA"/>
</dbReference>
<reference evidence="1" key="1">
    <citation type="submission" date="2022-11" db="EMBL/GenBank/DDBJ databases">
        <authorList>
            <person name="Mo P."/>
        </authorList>
    </citation>
    <scope>NUCLEOTIDE SEQUENCE</scope>
    <source>
        <strain evidence="1">HUAS 11-8</strain>
    </source>
</reference>
<name>A0ABY7B408_9PSEU</name>
<dbReference type="RefSeq" id="WP_268757178.1">
    <property type="nucleotide sequence ID" value="NZ_CP113836.1"/>
</dbReference>
<dbReference type="Proteomes" id="UP001163203">
    <property type="component" value="Chromosome"/>
</dbReference>